<proteinExistence type="predicted"/>
<dbReference type="InterPro" id="IPR058378">
    <property type="entry name" value="DUF8065"/>
</dbReference>
<name>A0A1I1KC06_NATHA</name>
<dbReference type="EMBL" id="FOKW01000011">
    <property type="protein sequence ID" value="SFC58035.1"/>
    <property type="molecule type" value="Genomic_DNA"/>
</dbReference>
<organism evidence="1 2">
    <name type="scientific">Natronobacterium haloterrestre</name>
    <name type="common">Halobiforma haloterrestris</name>
    <dbReference type="NCBI Taxonomy" id="148448"/>
    <lineage>
        <taxon>Archaea</taxon>
        <taxon>Methanobacteriati</taxon>
        <taxon>Methanobacteriota</taxon>
        <taxon>Stenosarchaea group</taxon>
        <taxon>Halobacteria</taxon>
        <taxon>Halobacteriales</taxon>
        <taxon>Natrialbaceae</taxon>
        <taxon>Natronobacterium</taxon>
    </lineage>
</organism>
<dbReference type="Pfam" id="PF26261">
    <property type="entry name" value="DUF8065"/>
    <property type="match status" value="1"/>
</dbReference>
<keyword evidence="2" id="KW-1185">Reference proteome</keyword>
<accession>A0A1I1KC06</accession>
<evidence type="ECO:0000313" key="1">
    <source>
        <dbReference type="EMBL" id="SFC58035.1"/>
    </source>
</evidence>
<dbReference type="Proteomes" id="UP000199161">
    <property type="component" value="Unassembled WGS sequence"/>
</dbReference>
<dbReference type="RefSeq" id="WP_089789429.1">
    <property type="nucleotide sequence ID" value="NZ_FOKW01000011.1"/>
</dbReference>
<dbReference type="AlphaFoldDB" id="A0A1I1KC06"/>
<sequence length="62" mass="7110">MDEIEAEKIRTYERYRCGEITEQEVREALGDETIDAMQADVEAFKSAMELDTSVVFACDDIE</sequence>
<reference evidence="2" key="1">
    <citation type="submission" date="2016-10" db="EMBL/GenBank/DDBJ databases">
        <authorList>
            <person name="Varghese N."/>
            <person name="Submissions S."/>
        </authorList>
    </citation>
    <scope>NUCLEOTIDE SEQUENCE [LARGE SCALE GENOMIC DNA]</scope>
    <source>
        <strain evidence="2">DSM 13078</strain>
    </source>
</reference>
<evidence type="ECO:0000313" key="2">
    <source>
        <dbReference type="Proteomes" id="UP000199161"/>
    </source>
</evidence>
<dbReference type="OrthoDB" id="203402at2157"/>
<protein>
    <submittedName>
        <fullName evidence="1">Uncharacterized protein</fullName>
    </submittedName>
</protein>
<gene>
    <name evidence="1" type="ORF">SAMN05444422_11113</name>
</gene>